<organism evidence="2 3">
    <name type="scientific">Cellulophaga baltica 18</name>
    <dbReference type="NCBI Taxonomy" id="1348584"/>
    <lineage>
        <taxon>Bacteria</taxon>
        <taxon>Pseudomonadati</taxon>
        <taxon>Bacteroidota</taxon>
        <taxon>Flavobacteriia</taxon>
        <taxon>Flavobacteriales</taxon>
        <taxon>Flavobacteriaceae</taxon>
        <taxon>Cellulophaga</taxon>
    </lineage>
</organism>
<dbReference type="PANTHER" id="PTHR14969:SF13">
    <property type="entry name" value="AT30094P"/>
    <property type="match status" value="1"/>
</dbReference>
<dbReference type="PANTHER" id="PTHR14969">
    <property type="entry name" value="SPHINGOSINE-1-PHOSPHATE PHOSPHOHYDROLASE"/>
    <property type="match status" value="1"/>
</dbReference>
<evidence type="ECO:0000313" key="3">
    <source>
        <dbReference type="Proteomes" id="UP000030786"/>
    </source>
</evidence>
<evidence type="ECO:0000313" key="2">
    <source>
        <dbReference type="EMBL" id="AIZ41503.1"/>
    </source>
</evidence>
<proteinExistence type="predicted"/>
<dbReference type="SMART" id="SM00014">
    <property type="entry name" value="acidPPc"/>
    <property type="match status" value="1"/>
</dbReference>
<dbReference type="GeneID" id="78060658"/>
<reference evidence="2 3" key="1">
    <citation type="journal article" date="2014" name="Environ. Microbiol.">
        <title>Contrasting genomic patterns and infection strategies of two co-existing Bacteroidetes podovirus genera.</title>
        <authorList>
            <person name="Holmfeldt K."/>
            <person name="Howard-Varona C."/>
            <person name="Solonenko N."/>
            <person name="Sullivan M.B."/>
        </authorList>
    </citation>
    <scope>NUCLEOTIDE SEQUENCE [LARGE SCALE GENOMIC DNA]</scope>
    <source>
        <strain evidence="2 3">18</strain>
    </source>
</reference>
<dbReference type="Proteomes" id="UP000030786">
    <property type="component" value="Chromosome"/>
</dbReference>
<sequence>MQNHKITQKVKILPIVIFFLIGLRHLQGQQSLEAQPFSDSTETTWQSFKYDLGSVFGGVGYSYTRPLHWQGKQWATLGAITAGTGILYIFDEETSNFSIRQKEGIPEFIRDYGSEFGSPQYNYMFTGGVYLTGLVTKNEKLRRTGVLLIASATSAGLLQQLTKSLVGRARPVSGKTKDTFDPFNPSRNFHSFPSGHTMLAFTNAYAIAKQFKNPWTKAGIYTVGLIPGVSRMWDGQHWLTDVALGVAISIFTVESIDRYLDGRYDEKYNNQSKKVSWNLDLGPGKIGIVGRF</sequence>
<accession>A0AAU8RFU4</accession>
<dbReference type="EMBL" id="CP009976">
    <property type="protein sequence ID" value="AIZ41503.1"/>
    <property type="molecule type" value="Genomic_DNA"/>
</dbReference>
<dbReference type="InterPro" id="IPR000326">
    <property type="entry name" value="PAP2/HPO"/>
</dbReference>
<gene>
    <name evidence="2" type="ORF">M666_07905</name>
</gene>
<dbReference type="Gene3D" id="1.20.144.10">
    <property type="entry name" value="Phosphatidic acid phosphatase type 2/haloperoxidase"/>
    <property type="match status" value="1"/>
</dbReference>
<evidence type="ECO:0000259" key="1">
    <source>
        <dbReference type="SMART" id="SM00014"/>
    </source>
</evidence>
<dbReference type="SUPFAM" id="SSF48317">
    <property type="entry name" value="Acid phosphatase/Vanadium-dependent haloperoxidase"/>
    <property type="match status" value="1"/>
</dbReference>
<dbReference type="KEGG" id="cbat:M666_07905"/>
<dbReference type="RefSeq" id="WP_029447114.1">
    <property type="nucleotide sequence ID" value="NZ_CP009976.1"/>
</dbReference>
<protein>
    <submittedName>
        <fullName evidence="2">Phosphoesterase</fullName>
    </submittedName>
</protein>
<dbReference type="Pfam" id="PF01569">
    <property type="entry name" value="PAP2"/>
    <property type="match status" value="1"/>
</dbReference>
<name>A0AAU8RFU4_9FLAO</name>
<dbReference type="AlphaFoldDB" id="A0AAU8RFU4"/>
<dbReference type="InterPro" id="IPR036938">
    <property type="entry name" value="PAP2/HPO_sf"/>
</dbReference>
<feature type="domain" description="Phosphatidic acid phosphatase type 2/haloperoxidase" evidence="1">
    <location>
        <begin position="144"/>
        <end position="257"/>
    </location>
</feature>